<dbReference type="PANTHER" id="PTHR10796:SF88">
    <property type="entry name" value="SSD DOMAIN-CONTAINING PROTEIN"/>
    <property type="match status" value="1"/>
</dbReference>
<dbReference type="GO" id="GO:0030659">
    <property type="term" value="C:cytoplasmic vesicle membrane"/>
    <property type="evidence" value="ECO:0007669"/>
    <property type="project" value="TreeGrafter"/>
</dbReference>
<organism evidence="1 2">
    <name type="scientific">Teladorsagia circumcincta</name>
    <name type="common">Brown stomach worm</name>
    <name type="synonym">Ostertagia circumcincta</name>
    <dbReference type="NCBI Taxonomy" id="45464"/>
    <lineage>
        <taxon>Eukaryota</taxon>
        <taxon>Metazoa</taxon>
        <taxon>Ecdysozoa</taxon>
        <taxon>Nematoda</taxon>
        <taxon>Chromadorea</taxon>
        <taxon>Rhabditida</taxon>
        <taxon>Rhabditina</taxon>
        <taxon>Rhabditomorpha</taxon>
        <taxon>Strongyloidea</taxon>
        <taxon>Trichostrongylidae</taxon>
        <taxon>Teladorsagia</taxon>
    </lineage>
</organism>
<reference evidence="1 2" key="1">
    <citation type="submission" date="2015-09" db="EMBL/GenBank/DDBJ databases">
        <title>Draft genome of the parasitic nematode Teladorsagia circumcincta isolate WARC Sus (inbred).</title>
        <authorList>
            <person name="Mitreva M."/>
        </authorList>
    </citation>
    <scope>NUCLEOTIDE SEQUENCE [LARGE SCALE GENOMIC DNA]</scope>
    <source>
        <strain evidence="1 2">S</strain>
    </source>
</reference>
<dbReference type="EMBL" id="KZ355709">
    <property type="protein sequence ID" value="PIO60321.1"/>
    <property type="molecule type" value="Genomic_DNA"/>
</dbReference>
<accession>A0A2G9TQR4</accession>
<dbReference type="GO" id="GO:0018996">
    <property type="term" value="P:molting cycle, collagen and cuticulin-based cuticle"/>
    <property type="evidence" value="ECO:0007669"/>
    <property type="project" value="TreeGrafter"/>
</dbReference>
<dbReference type="AlphaFoldDB" id="A0A2G9TQR4"/>
<proteinExistence type="predicted"/>
<protein>
    <submittedName>
        <fullName evidence="1">Uncharacterized protein</fullName>
    </submittedName>
</protein>
<dbReference type="GO" id="GO:0006897">
    <property type="term" value="P:endocytosis"/>
    <property type="evidence" value="ECO:0007669"/>
    <property type="project" value="TreeGrafter"/>
</dbReference>
<dbReference type="OrthoDB" id="5847588at2759"/>
<dbReference type="InterPro" id="IPR051697">
    <property type="entry name" value="Patched_domain-protein"/>
</dbReference>
<name>A0A2G9TQR4_TELCI</name>
<keyword evidence="2" id="KW-1185">Reference proteome</keyword>
<evidence type="ECO:0000313" key="2">
    <source>
        <dbReference type="Proteomes" id="UP000230423"/>
    </source>
</evidence>
<dbReference type="Proteomes" id="UP000230423">
    <property type="component" value="Unassembled WGS sequence"/>
</dbReference>
<dbReference type="PANTHER" id="PTHR10796">
    <property type="entry name" value="PATCHED-RELATED"/>
    <property type="match status" value="1"/>
</dbReference>
<sequence length="156" mass="18968">MESLPKAWGPQSSNYFMRDFVEYEKGMSEIEGEEEVEGAVPRDPNTLNFKDLASFLEWPEYKYWRGFLRFKDNSTELERFFFTTAYHGEELREWIRRDKMLKEWRAVVDRYKPEFNVSVYYDDAIYLDLIENMPTDTWQTRAAAKRLTHFHFTTRK</sequence>
<dbReference type="GO" id="GO:0005886">
    <property type="term" value="C:plasma membrane"/>
    <property type="evidence" value="ECO:0007669"/>
    <property type="project" value="TreeGrafter"/>
</dbReference>
<gene>
    <name evidence="1" type="ORF">TELCIR_18185</name>
</gene>
<evidence type="ECO:0000313" key="1">
    <source>
        <dbReference type="EMBL" id="PIO60321.1"/>
    </source>
</evidence>